<proteinExistence type="predicted"/>
<reference evidence="2" key="1">
    <citation type="submission" date="2018-11" db="EMBL/GenBank/DDBJ databases">
        <authorList>
            <consortium name="Pathogen Informatics"/>
        </authorList>
    </citation>
    <scope>NUCLEOTIDE SEQUENCE</scope>
</reference>
<evidence type="ECO:0000313" key="2">
    <source>
        <dbReference type="EMBL" id="VEL06733.1"/>
    </source>
</evidence>
<sequence length="281" mass="31818">MTADSFSPAVDWLYWKIHAEAVFEVISFDSGEKLLSFRPSYDEHHQSKLEDQTEQLTRELSATRRDMEDLNEEKRFLEDEVKKVKDMLRSTLEQKAAEQTQHLGIIRDYKDITSSLSRRLDQTEIELARVLRRKPSTMKVTVGNSDMQLTKRVLHTCLPPQLVAELIHTNCPVCLPFLDHHLPTWRQSVSSSTSASCSYTSTSTSISTNANSVIDMISLPQKAALSPPTTGLVGSEVPDRVTPEFDATNLLPEELALENNLESECLEHEEQLMTMRAKVCP</sequence>
<feature type="coiled-coil region" evidence="1">
    <location>
        <begin position="46"/>
        <end position="94"/>
    </location>
</feature>
<gene>
    <name evidence="2" type="ORF">PXEA_LOCUS173</name>
</gene>
<dbReference type="Proteomes" id="UP000784294">
    <property type="component" value="Unassembled WGS sequence"/>
</dbReference>
<evidence type="ECO:0000256" key="1">
    <source>
        <dbReference type="SAM" id="Coils"/>
    </source>
</evidence>
<dbReference type="EMBL" id="CAAALY010000315">
    <property type="protein sequence ID" value="VEL06733.1"/>
    <property type="molecule type" value="Genomic_DNA"/>
</dbReference>
<dbReference type="OrthoDB" id="295078at2759"/>
<evidence type="ECO:0000313" key="3">
    <source>
        <dbReference type="Proteomes" id="UP000784294"/>
    </source>
</evidence>
<keyword evidence="1" id="KW-0175">Coiled coil</keyword>
<name>A0A3S5A4K1_9PLAT</name>
<protein>
    <submittedName>
        <fullName evidence="2">Uncharacterized protein</fullName>
    </submittedName>
</protein>
<accession>A0A3S5A4K1</accession>
<dbReference type="PANTHER" id="PTHR47728:SF1">
    <property type="entry name" value="RAB GTPASE ACTIVATING PROTEIN 1 LIKE"/>
    <property type="match status" value="1"/>
</dbReference>
<keyword evidence="3" id="KW-1185">Reference proteome</keyword>
<dbReference type="PANTHER" id="PTHR47728">
    <property type="entry name" value="RAB GTPASE-ACTIVATING PROTEIN 1-LIKE"/>
    <property type="match status" value="1"/>
</dbReference>
<organism evidence="2 3">
    <name type="scientific">Protopolystoma xenopodis</name>
    <dbReference type="NCBI Taxonomy" id="117903"/>
    <lineage>
        <taxon>Eukaryota</taxon>
        <taxon>Metazoa</taxon>
        <taxon>Spiralia</taxon>
        <taxon>Lophotrochozoa</taxon>
        <taxon>Platyhelminthes</taxon>
        <taxon>Monogenea</taxon>
        <taxon>Polyopisthocotylea</taxon>
        <taxon>Polystomatidea</taxon>
        <taxon>Polystomatidae</taxon>
        <taxon>Protopolystoma</taxon>
    </lineage>
</organism>
<dbReference type="AlphaFoldDB" id="A0A3S5A4K1"/>
<comment type="caution">
    <text evidence="2">The sequence shown here is derived from an EMBL/GenBank/DDBJ whole genome shotgun (WGS) entry which is preliminary data.</text>
</comment>